<evidence type="ECO:0000313" key="2">
    <source>
        <dbReference type="EMBL" id="CAK5262373.1"/>
    </source>
</evidence>
<dbReference type="EMBL" id="CAVNYO010000014">
    <property type="protein sequence ID" value="CAK5262373.1"/>
    <property type="molecule type" value="Genomic_DNA"/>
</dbReference>
<dbReference type="Proteomes" id="UP001295794">
    <property type="component" value="Unassembled WGS sequence"/>
</dbReference>
<feature type="compositionally biased region" description="Polar residues" evidence="1">
    <location>
        <begin position="305"/>
        <end position="322"/>
    </location>
</feature>
<name>A0AAD2Q0F9_9AGAR</name>
<protein>
    <submittedName>
        <fullName evidence="2">Uncharacterized protein</fullName>
    </submittedName>
</protein>
<comment type="caution">
    <text evidence="2">The sequence shown here is derived from an EMBL/GenBank/DDBJ whole genome shotgun (WGS) entry which is preliminary data.</text>
</comment>
<reference evidence="2" key="1">
    <citation type="submission" date="2023-11" db="EMBL/GenBank/DDBJ databases">
        <authorList>
            <person name="De Vega J J."/>
            <person name="De Vega J J."/>
        </authorList>
    </citation>
    <scope>NUCLEOTIDE SEQUENCE</scope>
</reference>
<feature type="region of interest" description="Disordered" evidence="1">
    <location>
        <begin position="279"/>
        <end position="347"/>
    </location>
</feature>
<evidence type="ECO:0000256" key="1">
    <source>
        <dbReference type="SAM" id="MobiDB-lite"/>
    </source>
</evidence>
<proteinExistence type="predicted"/>
<gene>
    <name evidence="2" type="ORF">MYCIT1_LOCUS1027</name>
</gene>
<dbReference type="AlphaFoldDB" id="A0AAD2Q0F9"/>
<organism evidence="2 3">
    <name type="scientific">Mycena citricolor</name>
    <dbReference type="NCBI Taxonomy" id="2018698"/>
    <lineage>
        <taxon>Eukaryota</taxon>
        <taxon>Fungi</taxon>
        <taxon>Dikarya</taxon>
        <taxon>Basidiomycota</taxon>
        <taxon>Agaricomycotina</taxon>
        <taxon>Agaricomycetes</taxon>
        <taxon>Agaricomycetidae</taxon>
        <taxon>Agaricales</taxon>
        <taxon>Marasmiineae</taxon>
        <taxon>Mycenaceae</taxon>
        <taxon>Mycena</taxon>
    </lineage>
</organism>
<feature type="compositionally biased region" description="Polar residues" evidence="1">
    <location>
        <begin position="337"/>
        <end position="347"/>
    </location>
</feature>
<accession>A0AAD2Q0F9</accession>
<keyword evidence="3" id="KW-1185">Reference proteome</keyword>
<evidence type="ECO:0000313" key="3">
    <source>
        <dbReference type="Proteomes" id="UP001295794"/>
    </source>
</evidence>
<sequence length="347" mass="38654">MKRPSPLLDFSLIHDGPSHLLLLDNIAISMHLLNALRRQLEKRYLQLPPHLTKKTAQEAPPPRRRTLLGTAARLKLPPPGSVKASISNTVRGWTSRLRPARVSNAPNEKQTPRTLELERGWLERDRVVVHGSLNEELDRQRALKRKRSCCDDDKVPEEPHSFKRRSPALSIVHSPPTRALPAPPVLSAHHDVDLPLTLLGSELRIPLLTDQCADAFGVLLRATHPPVGIVDAQSDSLEDEDEDLGQSELLTLQEWSVSDRDHPVPLKLMLVRSASPYEHRCKPELQQPRSSSPDPLGFDTFRDPSPSSLLDQSRCEAQSVSEGESDWTEYSECSHAPSISSLSATSV</sequence>